<feature type="transmembrane region" description="Helical" evidence="9">
    <location>
        <begin position="42"/>
        <end position="62"/>
    </location>
</feature>
<evidence type="ECO:0000256" key="2">
    <source>
        <dbReference type="ARBA" id="ARBA00022448"/>
    </source>
</evidence>
<dbReference type="InterPro" id="IPR044669">
    <property type="entry name" value="YneE/VCCN1/2-like"/>
</dbReference>
<organism evidence="10 11">
    <name type="scientific">Kaistia defluvii</name>
    <dbReference type="NCBI Taxonomy" id="410841"/>
    <lineage>
        <taxon>Bacteria</taxon>
        <taxon>Pseudomonadati</taxon>
        <taxon>Pseudomonadota</taxon>
        <taxon>Alphaproteobacteria</taxon>
        <taxon>Hyphomicrobiales</taxon>
        <taxon>Kaistiaceae</taxon>
        <taxon>Kaistia</taxon>
    </lineage>
</organism>
<evidence type="ECO:0000256" key="3">
    <source>
        <dbReference type="ARBA" id="ARBA00022475"/>
    </source>
</evidence>
<comment type="caution">
    <text evidence="10">The sequence shown here is derived from an EMBL/GenBank/DDBJ whole genome shotgun (WGS) entry which is preliminary data.</text>
</comment>
<comment type="similarity">
    <text evidence="8">Belongs to the anion channel-forming bestrophin (TC 1.A.46) family.</text>
</comment>
<keyword evidence="7 9" id="KW-0472">Membrane</keyword>
<comment type="subcellular location">
    <subcellularLocation>
        <location evidence="1">Cell membrane</location>
        <topology evidence="1">Multi-pass membrane protein</topology>
    </subcellularLocation>
</comment>
<evidence type="ECO:0000256" key="4">
    <source>
        <dbReference type="ARBA" id="ARBA00022692"/>
    </source>
</evidence>
<keyword evidence="3" id="KW-1003">Cell membrane</keyword>
<evidence type="ECO:0000256" key="9">
    <source>
        <dbReference type="SAM" id="Phobius"/>
    </source>
</evidence>
<dbReference type="RefSeq" id="WP_354554373.1">
    <property type="nucleotide sequence ID" value="NZ_JBEPSM010000005.1"/>
</dbReference>
<feature type="transmembrane region" description="Helical" evidence="9">
    <location>
        <begin position="12"/>
        <end position="36"/>
    </location>
</feature>
<evidence type="ECO:0000256" key="7">
    <source>
        <dbReference type="ARBA" id="ARBA00023136"/>
    </source>
</evidence>
<evidence type="ECO:0000256" key="6">
    <source>
        <dbReference type="ARBA" id="ARBA00023065"/>
    </source>
</evidence>
<feature type="transmembrane region" description="Helical" evidence="9">
    <location>
        <begin position="258"/>
        <end position="281"/>
    </location>
</feature>
<evidence type="ECO:0000256" key="1">
    <source>
        <dbReference type="ARBA" id="ARBA00004651"/>
    </source>
</evidence>
<keyword evidence="11" id="KW-1185">Reference proteome</keyword>
<evidence type="ECO:0000256" key="5">
    <source>
        <dbReference type="ARBA" id="ARBA00022989"/>
    </source>
</evidence>
<keyword evidence="4 9" id="KW-0812">Transmembrane</keyword>
<proteinExistence type="inferred from homology"/>
<sequence>MHVGRSYRPIEFALWSRGSILFMVLVSLCAIGAYSIPSIAGFSVPWPIIVVLGTTVSLMAGFKNSQVLARSSEALQAFAQISATSRMLSRFCCDFTDEPTKRALVYRHIAWMTALRFCLRRPMPWESMGRKSNAAFRERYRVIEDTTSLSDELAALLGHDEAAKILKSGMLAAPLQLLNQQGHQINLLFRDAGLAPQVYTELLKLLRDLHDQQARCDRIKNSPYPRQYAIVSTMFVAIFCTLLPFGAAPVFAEMSRLSGVWGVISIWLTIPFSTLLGWMYMSLDQVGESTSNPFEGGANDVPISQICRELEIELRSAMGELDLPMPLQPINGIAT</sequence>
<keyword evidence="5 9" id="KW-1133">Transmembrane helix</keyword>
<keyword evidence="6" id="KW-0406">Ion transport</keyword>
<feature type="transmembrane region" description="Helical" evidence="9">
    <location>
        <begin position="228"/>
        <end position="252"/>
    </location>
</feature>
<dbReference type="EMBL" id="JBEPSM010000005">
    <property type="protein sequence ID" value="MET4636659.1"/>
    <property type="molecule type" value="Genomic_DNA"/>
</dbReference>
<evidence type="ECO:0000313" key="10">
    <source>
        <dbReference type="EMBL" id="MET4636659.1"/>
    </source>
</evidence>
<accession>A0ABV2R5V7</accession>
<keyword evidence="2" id="KW-0813">Transport</keyword>
<dbReference type="Pfam" id="PF25539">
    <property type="entry name" value="Bestrophin_2"/>
    <property type="match status" value="1"/>
</dbReference>
<evidence type="ECO:0000313" key="11">
    <source>
        <dbReference type="Proteomes" id="UP001549321"/>
    </source>
</evidence>
<evidence type="ECO:0000256" key="8">
    <source>
        <dbReference type="ARBA" id="ARBA00034708"/>
    </source>
</evidence>
<dbReference type="PANTHER" id="PTHR33281:SF19">
    <property type="entry name" value="VOLTAGE-DEPENDENT ANION CHANNEL-FORMING PROTEIN YNEE"/>
    <property type="match status" value="1"/>
</dbReference>
<protein>
    <submittedName>
        <fullName evidence="10">Membrane protein</fullName>
    </submittedName>
</protein>
<gene>
    <name evidence="10" type="ORF">ABIE08_004622</name>
</gene>
<dbReference type="Proteomes" id="UP001549321">
    <property type="component" value="Unassembled WGS sequence"/>
</dbReference>
<dbReference type="PANTHER" id="PTHR33281">
    <property type="entry name" value="UPF0187 PROTEIN YNEE"/>
    <property type="match status" value="1"/>
</dbReference>
<reference evidence="10 11" key="1">
    <citation type="submission" date="2024-06" db="EMBL/GenBank/DDBJ databases">
        <title>Sorghum-associated microbial communities from plants grown in Nebraska, USA.</title>
        <authorList>
            <person name="Schachtman D."/>
        </authorList>
    </citation>
    <scope>NUCLEOTIDE SEQUENCE [LARGE SCALE GENOMIC DNA]</scope>
    <source>
        <strain evidence="10 11">3207</strain>
    </source>
</reference>
<name>A0ABV2R5V7_9HYPH</name>